<keyword evidence="3" id="KW-0804">Transcription</keyword>
<dbReference type="HOGENOM" id="CLU_097806_10_1_6"/>
<dbReference type="GO" id="GO:0003677">
    <property type="term" value="F:DNA binding"/>
    <property type="evidence" value="ECO:0007669"/>
    <property type="project" value="UniProtKB-KW"/>
</dbReference>
<name>Q6LGS7_PHOPR</name>
<gene>
    <name evidence="5" type="primary">ATU2187</name>
    <name evidence="5" type="ordered locus">PBPRB1643</name>
</gene>
<keyword evidence="6" id="KW-1185">Reference proteome</keyword>
<dbReference type="eggNOG" id="COG0640">
    <property type="taxonomic scope" value="Bacteria"/>
</dbReference>
<dbReference type="STRING" id="298386.PBPRB1643"/>
<keyword evidence="1" id="KW-0805">Transcription regulation</keyword>
<dbReference type="InterPro" id="IPR036388">
    <property type="entry name" value="WH-like_DNA-bd_sf"/>
</dbReference>
<evidence type="ECO:0000256" key="1">
    <source>
        <dbReference type="ARBA" id="ARBA00023015"/>
    </source>
</evidence>
<evidence type="ECO:0000256" key="2">
    <source>
        <dbReference type="ARBA" id="ARBA00023125"/>
    </source>
</evidence>
<dbReference type="KEGG" id="ppr:PBPRB1643"/>
<dbReference type="PANTHER" id="PTHR33154">
    <property type="entry name" value="TRANSCRIPTIONAL REGULATOR, ARSR FAMILY"/>
    <property type="match status" value="1"/>
</dbReference>
<evidence type="ECO:0000313" key="6">
    <source>
        <dbReference type="Proteomes" id="UP000000593"/>
    </source>
</evidence>
<proteinExistence type="predicted"/>
<sequence length="114" mass="13121">MTSLTTKRSYQAMLDTNEILKSINNPVRRNFLHWLKSPHDHFNLEKQLVDAEGEGVCVSIIQEKSGLSQSTVSSYLTNLQRANLVTSKRIGSWTYYKRNDEVIETFLQQLTDSL</sequence>
<evidence type="ECO:0000256" key="3">
    <source>
        <dbReference type="ARBA" id="ARBA00023163"/>
    </source>
</evidence>
<evidence type="ECO:0000259" key="4">
    <source>
        <dbReference type="PROSITE" id="PS50987"/>
    </source>
</evidence>
<dbReference type="PANTHER" id="PTHR33154:SF33">
    <property type="entry name" value="TRANSCRIPTIONAL REPRESSOR SDPR"/>
    <property type="match status" value="1"/>
</dbReference>
<dbReference type="InterPro" id="IPR036390">
    <property type="entry name" value="WH_DNA-bd_sf"/>
</dbReference>
<keyword evidence="2" id="KW-0238">DNA-binding</keyword>
<feature type="domain" description="HTH arsR-type" evidence="4">
    <location>
        <begin position="8"/>
        <end position="114"/>
    </location>
</feature>
<dbReference type="InterPro" id="IPR011991">
    <property type="entry name" value="ArsR-like_HTH"/>
</dbReference>
<dbReference type="PROSITE" id="PS50987">
    <property type="entry name" value="HTH_ARSR_2"/>
    <property type="match status" value="1"/>
</dbReference>
<reference evidence="6" key="1">
    <citation type="journal article" date="2005" name="Science">
        <title>Life at depth: Photobacterium profundum genome sequence and expression analysis.</title>
        <authorList>
            <person name="Vezzi A."/>
            <person name="Campanaro S."/>
            <person name="D'Angelo M."/>
            <person name="Simonato F."/>
            <person name="Vitulo N."/>
            <person name="Lauro F.M."/>
            <person name="Cestaro A."/>
            <person name="Malacrida G."/>
            <person name="Simionati B."/>
            <person name="Cannata N."/>
            <person name="Romualdi C."/>
            <person name="Bartlett D.H."/>
            <person name="Valle G."/>
        </authorList>
    </citation>
    <scope>NUCLEOTIDE SEQUENCE [LARGE SCALE GENOMIC DNA]</scope>
    <source>
        <strain evidence="6">ATCC BAA-1253 / SS9</strain>
    </source>
</reference>
<dbReference type="Gene3D" id="1.10.10.10">
    <property type="entry name" value="Winged helix-like DNA-binding domain superfamily/Winged helix DNA-binding domain"/>
    <property type="match status" value="1"/>
</dbReference>
<dbReference type="SMART" id="SM00418">
    <property type="entry name" value="HTH_ARSR"/>
    <property type="match status" value="1"/>
</dbReference>
<dbReference type="AlphaFoldDB" id="Q6LGS7"/>
<dbReference type="InterPro" id="IPR051081">
    <property type="entry name" value="HTH_MetalResp_TranReg"/>
</dbReference>
<dbReference type="SUPFAM" id="SSF46785">
    <property type="entry name" value="Winged helix' DNA-binding domain"/>
    <property type="match status" value="1"/>
</dbReference>
<dbReference type="GO" id="GO:0003700">
    <property type="term" value="F:DNA-binding transcription factor activity"/>
    <property type="evidence" value="ECO:0007669"/>
    <property type="project" value="InterPro"/>
</dbReference>
<dbReference type="InterPro" id="IPR001845">
    <property type="entry name" value="HTH_ArsR_DNA-bd_dom"/>
</dbReference>
<organism evidence="5 6">
    <name type="scientific">Photobacterium profundum (strain SS9)</name>
    <dbReference type="NCBI Taxonomy" id="298386"/>
    <lineage>
        <taxon>Bacteria</taxon>
        <taxon>Pseudomonadati</taxon>
        <taxon>Pseudomonadota</taxon>
        <taxon>Gammaproteobacteria</taxon>
        <taxon>Vibrionales</taxon>
        <taxon>Vibrionaceae</taxon>
        <taxon>Photobacterium</taxon>
    </lineage>
</organism>
<accession>Q6LGS7</accession>
<evidence type="ECO:0000313" key="5">
    <source>
        <dbReference type="EMBL" id="CAG23503.1"/>
    </source>
</evidence>
<dbReference type="Proteomes" id="UP000000593">
    <property type="component" value="Chromosome 2"/>
</dbReference>
<dbReference type="CDD" id="cd00090">
    <property type="entry name" value="HTH_ARSR"/>
    <property type="match status" value="1"/>
</dbReference>
<dbReference type="EMBL" id="CR378680">
    <property type="protein sequence ID" value="CAG23503.1"/>
    <property type="molecule type" value="Genomic_DNA"/>
</dbReference>
<protein>
    <submittedName>
        <fullName evidence="5">Hypothetical transcriptional regulator, ArsR family</fullName>
    </submittedName>
</protein>